<evidence type="ECO:0000313" key="2">
    <source>
        <dbReference type="Proteomes" id="UP001217089"/>
    </source>
</evidence>
<comment type="caution">
    <text evidence="1">The sequence shown here is derived from an EMBL/GenBank/DDBJ whole genome shotgun (WGS) entry which is preliminary data.</text>
</comment>
<gene>
    <name evidence="1" type="ORF">KUTeg_001365</name>
</gene>
<sequence length="493" mass="57703">MFNSLRRQMDIMDERTDYSNKGQKCSSIKHTKITDIFLDEETLTLWEPHVDRWQYNLIPETISEDDWPNILQIYYNRFDCVSSVLPFDDAIQVIAHQATTLVPTHDYSILRDYPRIRGLWYQPDKTDNIGTESGSIVGNVKFSFSFPKHEKENLLSHLNMYYLEVMDYQSIDKSVSRFLLTKNIHKHLHRYDIHKPGGPIFVKKKIIDGEETESYFYLKTCQSFSGKIVKHEVEFMMEEDPWPMCQISTVTHRPMRMPPCVIDLGDLDHHIVLNTRYLGAPWEQSMAGLFAWSLRTHLSWLVYERLHENIKLSVNLIACRTPSNLMVSKEVPMECKRKLDLIVEMAPFVAKCHNEKDMKELRRLFLALHSCDDNCLLISVKNVNFTKLLQPYLSLFERTLACTCTKSRREIMESILPWSVLAYYSLDQKIDSCKRMIDFIAHIDGISPRSDIPNIYCDDEVFLNSSMMDLTERTFRTESGFVSLSMSSIDYDD</sequence>
<organism evidence="1 2">
    <name type="scientific">Tegillarca granosa</name>
    <name type="common">Malaysian cockle</name>
    <name type="synonym">Anadara granosa</name>
    <dbReference type="NCBI Taxonomy" id="220873"/>
    <lineage>
        <taxon>Eukaryota</taxon>
        <taxon>Metazoa</taxon>
        <taxon>Spiralia</taxon>
        <taxon>Lophotrochozoa</taxon>
        <taxon>Mollusca</taxon>
        <taxon>Bivalvia</taxon>
        <taxon>Autobranchia</taxon>
        <taxon>Pteriomorphia</taxon>
        <taxon>Arcoida</taxon>
        <taxon>Arcoidea</taxon>
        <taxon>Arcidae</taxon>
        <taxon>Tegillarca</taxon>
    </lineage>
</organism>
<dbReference type="EMBL" id="JARBDR010000141">
    <property type="protein sequence ID" value="KAJ8319778.1"/>
    <property type="molecule type" value="Genomic_DNA"/>
</dbReference>
<reference evidence="1 2" key="1">
    <citation type="submission" date="2022-12" db="EMBL/GenBank/DDBJ databases">
        <title>Chromosome-level genome of Tegillarca granosa.</title>
        <authorList>
            <person name="Kim J."/>
        </authorList>
    </citation>
    <scope>NUCLEOTIDE SEQUENCE [LARGE SCALE GENOMIC DNA]</scope>
    <source>
        <strain evidence="1">Teg-2019</strain>
        <tissue evidence="1">Adductor muscle</tissue>
    </source>
</reference>
<proteinExistence type="predicted"/>
<protein>
    <submittedName>
        <fullName evidence="1">Uncharacterized protein</fullName>
    </submittedName>
</protein>
<keyword evidence="2" id="KW-1185">Reference proteome</keyword>
<accession>A0ABQ9FR92</accession>
<evidence type="ECO:0000313" key="1">
    <source>
        <dbReference type="EMBL" id="KAJ8319778.1"/>
    </source>
</evidence>
<dbReference type="Proteomes" id="UP001217089">
    <property type="component" value="Unassembled WGS sequence"/>
</dbReference>
<name>A0ABQ9FR92_TEGGR</name>